<keyword evidence="2" id="KW-1133">Transmembrane helix</keyword>
<dbReference type="SUPFAM" id="SSF52733">
    <property type="entry name" value="Nicotinate mononucleotide:5,6-dimethylbenzimidazole phosphoribosyltransferase (CobT)"/>
    <property type="match status" value="1"/>
</dbReference>
<dbReference type="Proteomes" id="UP000317422">
    <property type="component" value="Unassembled WGS sequence"/>
</dbReference>
<feature type="compositionally biased region" description="Basic and acidic residues" evidence="1">
    <location>
        <begin position="7"/>
        <end position="17"/>
    </location>
</feature>
<keyword evidence="4" id="KW-1185">Reference proteome</keyword>
<evidence type="ECO:0000313" key="4">
    <source>
        <dbReference type="Proteomes" id="UP000317422"/>
    </source>
</evidence>
<keyword evidence="2" id="KW-0812">Transmembrane</keyword>
<dbReference type="EMBL" id="VFQC01000001">
    <property type="protein sequence ID" value="TQN31460.1"/>
    <property type="molecule type" value="Genomic_DNA"/>
</dbReference>
<evidence type="ECO:0000313" key="3">
    <source>
        <dbReference type="EMBL" id="TQN31460.1"/>
    </source>
</evidence>
<reference evidence="3 4" key="1">
    <citation type="submission" date="2019-06" db="EMBL/GenBank/DDBJ databases">
        <title>Sequencing the genomes of 1000 actinobacteria strains.</title>
        <authorList>
            <person name="Klenk H.-P."/>
        </authorList>
    </citation>
    <scope>NUCLEOTIDE SEQUENCE [LARGE SCALE GENOMIC DNA]</scope>
    <source>
        <strain evidence="3 4">DSM 45015</strain>
    </source>
</reference>
<accession>A0A543NI81</accession>
<feature type="transmembrane region" description="Helical" evidence="2">
    <location>
        <begin position="108"/>
        <end position="133"/>
    </location>
</feature>
<organism evidence="3 4">
    <name type="scientific">Haloactinospora alba</name>
    <dbReference type="NCBI Taxonomy" id="405555"/>
    <lineage>
        <taxon>Bacteria</taxon>
        <taxon>Bacillati</taxon>
        <taxon>Actinomycetota</taxon>
        <taxon>Actinomycetes</taxon>
        <taxon>Streptosporangiales</taxon>
        <taxon>Nocardiopsidaceae</taxon>
        <taxon>Haloactinospora</taxon>
    </lineage>
</organism>
<evidence type="ECO:0000256" key="1">
    <source>
        <dbReference type="SAM" id="MobiDB-lite"/>
    </source>
</evidence>
<comment type="caution">
    <text evidence="3">The sequence shown here is derived from an EMBL/GenBank/DDBJ whole genome shotgun (WGS) entry which is preliminary data.</text>
</comment>
<keyword evidence="2" id="KW-0472">Membrane</keyword>
<feature type="region of interest" description="Disordered" evidence="1">
    <location>
        <begin position="1"/>
        <end position="73"/>
    </location>
</feature>
<sequence>MFRNRGKRAERTERPQGYEDAGDAPSPEQQAEAAGEHSSGDTPVSSRRERSRREENPRATRRAAPRSGVDPVSRFSASALRRVSVLGDRPNQMVNSLAEQSLRRRGSVVLGTLLSLSGVALLALLGVLVYQFVFLSSGHETEGTGKIVDPPSGHPTLVPDMYQGDGSGQELFAPIEERGDEATPLTEKEVFGSDTEELDLDNSTLTLQDSEVGDTCTAMVWGEDLQQALVDGTCTSSARGVYQDPDGEYVTQFTLFDLDDSSSAGEVAAELDPTDQETEPGFVLPLNQEIEGLNSGYSQATTQVMGHYLAVFWTARVDGEEPGDDETLATFNVLTMDAAVSVYEELSRTKEAQS</sequence>
<evidence type="ECO:0000256" key="2">
    <source>
        <dbReference type="SAM" id="Phobius"/>
    </source>
</evidence>
<dbReference type="AlphaFoldDB" id="A0A543NI81"/>
<feature type="compositionally biased region" description="Basic and acidic residues" evidence="1">
    <location>
        <begin position="46"/>
        <end position="58"/>
    </location>
</feature>
<protein>
    <submittedName>
        <fullName evidence="3">Uncharacterized protein</fullName>
    </submittedName>
</protein>
<dbReference type="InterPro" id="IPR036087">
    <property type="entry name" value="Nict_dMeBzImd_PRibTrfase_sf"/>
</dbReference>
<gene>
    <name evidence="3" type="ORF">FHX37_1364</name>
</gene>
<name>A0A543NI81_9ACTN</name>
<proteinExistence type="predicted"/>
<dbReference type="GO" id="GO:0008939">
    <property type="term" value="F:nicotinate-nucleotide-dimethylbenzimidazole phosphoribosyltransferase activity"/>
    <property type="evidence" value="ECO:0007669"/>
    <property type="project" value="InterPro"/>
</dbReference>